<dbReference type="PROSITE" id="PS50222">
    <property type="entry name" value="EF_HAND_2"/>
    <property type="match status" value="1"/>
</dbReference>
<dbReference type="InterPro" id="IPR011992">
    <property type="entry name" value="EF-hand-dom_pair"/>
</dbReference>
<keyword evidence="4" id="KW-1185">Reference proteome</keyword>
<feature type="compositionally biased region" description="Basic and acidic residues" evidence="1">
    <location>
        <begin position="159"/>
        <end position="168"/>
    </location>
</feature>
<evidence type="ECO:0000256" key="1">
    <source>
        <dbReference type="SAM" id="MobiDB-lite"/>
    </source>
</evidence>
<reference evidence="3" key="1">
    <citation type="submission" date="2024-04" db="UniProtKB">
        <authorList>
            <consortium name="EnsemblMetazoa"/>
        </authorList>
    </citation>
    <scope>IDENTIFICATION</scope>
    <source>
        <strain evidence="3">EBRO</strain>
    </source>
</reference>
<sequence>MEGHLPHAPDRPSSPPVTANESESDPTATAAAAAGGSRSPSPQPGHKQPKKVSFSDELPQSVVEGTGGKSVTPVESESARSQEENPFVFVLRQNNSYLENLHSSARAPSDGGTVFPNARRSSLHSNESETNSSASGASTATAVSSGGGGSSGTIQPAETVKRSEESKPFDPIAAGLVNGLNGNGPASPPPTGEPRKPSVSAMELEVRRDKRRWLMISELSAILGEDKHSIDGFKRIFREQTFLQTLFRLFDMDNENFLVQDKWIEHLKGRLTDEKQIDFAEQLESVAYVLCGDGTVTYDKFCQIWHAKGILDKLYRLIDVDSTNQISTNQIMEFISNLTNSRPRTGFDKSSLERLEQLFIKTVGNEKEIRREEFKKIVTSKNVSSNALRSPGSEIRTAEGHCRPF</sequence>
<name>A0AAG5DGS3_ANOAO</name>
<dbReference type="InterPro" id="IPR002048">
    <property type="entry name" value="EF_hand_dom"/>
</dbReference>
<proteinExistence type="predicted"/>
<feature type="region of interest" description="Disordered" evidence="1">
    <location>
        <begin position="101"/>
        <end position="203"/>
    </location>
</feature>
<feature type="domain" description="EF-hand" evidence="2">
    <location>
        <begin position="306"/>
        <end position="341"/>
    </location>
</feature>
<dbReference type="SUPFAM" id="SSF47473">
    <property type="entry name" value="EF-hand"/>
    <property type="match status" value="1"/>
</dbReference>
<evidence type="ECO:0000259" key="2">
    <source>
        <dbReference type="PROSITE" id="PS50222"/>
    </source>
</evidence>
<feature type="compositionally biased region" description="Low complexity" evidence="1">
    <location>
        <begin position="128"/>
        <end position="144"/>
    </location>
</feature>
<protein>
    <recommendedName>
        <fullName evidence="2">EF-hand domain-containing protein</fullName>
    </recommendedName>
</protein>
<evidence type="ECO:0000313" key="3">
    <source>
        <dbReference type="EnsemblMetazoa" id="ENSAATROPP010065"/>
    </source>
</evidence>
<evidence type="ECO:0000313" key="4">
    <source>
        <dbReference type="Proteomes" id="UP000075880"/>
    </source>
</evidence>
<feature type="region of interest" description="Disordered" evidence="1">
    <location>
        <begin position="1"/>
        <end position="87"/>
    </location>
</feature>
<dbReference type="Proteomes" id="UP000075880">
    <property type="component" value="Unassembled WGS sequence"/>
</dbReference>
<accession>A0AAG5DGS3</accession>
<dbReference type="EnsemblMetazoa" id="ENSAATROPT011139">
    <property type="protein sequence ID" value="ENSAATROPP010065"/>
    <property type="gene ID" value="ENSAATROPG009068"/>
</dbReference>
<organism evidence="3 4">
    <name type="scientific">Anopheles atroparvus</name>
    <name type="common">European mosquito</name>
    <dbReference type="NCBI Taxonomy" id="41427"/>
    <lineage>
        <taxon>Eukaryota</taxon>
        <taxon>Metazoa</taxon>
        <taxon>Ecdysozoa</taxon>
        <taxon>Arthropoda</taxon>
        <taxon>Hexapoda</taxon>
        <taxon>Insecta</taxon>
        <taxon>Pterygota</taxon>
        <taxon>Neoptera</taxon>
        <taxon>Endopterygota</taxon>
        <taxon>Diptera</taxon>
        <taxon>Nematocera</taxon>
        <taxon>Culicoidea</taxon>
        <taxon>Culicidae</taxon>
        <taxon>Anophelinae</taxon>
        <taxon>Anopheles</taxon>
    </lineage>
</organism>
<dbReference type="AlphaFoldDB" id="A0AAG5DGS3"/>
<feature type="compositionally biased region" description="Low complexity" evidence="1">
    <location>
        <begin position="175"/>
        <end position="184"/>
    </location>
</feature>
<dbReference type="Gene3D" id="1.10.238.10">
    <property type="entry name" value="EF-hand"/>
    <property type="match status" value="1"/>
</dbReference>
<feature type="compositionally biased region" description="Basic and acidic residues" evidence="1">
    <location>
        <begin position="1"/>
        <end position="10"/>
    </location>
</feature>
<dbReference type="GO" id="GO:0005509">
    <property type="term" value="F:calcium ion binding"/>
    <property type="evidence" value="ECO:0007669"/>
    <property type="project" value="InterPro"/>
</dbReference>